<dbReference type="SUPFAM" id="SSF54106">
    <property type="entry name" value="LysM domain"/>
    <property type="match status" value="1"/>
</dbReference>
<feature type="compositionally biased region" description="Polar residues" evidence="1">
    <location>
        <begin position="480"/>
        <end position="492"/>
    </location>
</feature>
<feature type="region of interest" description="Disordered" evidence="1">
    <location>
        <begin position="69"/>
        <end position="115"/>
    </location>
</feature>
<feature type="region of interest" description="Disordered" evidence="1">
    <location>
        <begin position="250"/>
        <end position="353"/>
    </location>
</feature>
<proteinExistence type="predicted"/>
<dbReference type="EMBL" id="BAABCW010000001">
    <property type="protein sequence ID" value="GAA4107032.1"/>
    <property type="molecule type" value="Genomic_DNA"/>
</dbReference>
<dbReference type="Pfam" id="PF01551">
    <property type="entry name" value="Peptidase_M23"/>
    <property type="match status" value="1"/>
</dbReference>
<dbReference type="RefSeq" id="WP_344923939.1">
    <property type="nucleotide sequence ID" value="NZ_BAABCW010000001.1"/>
</dbReference>
<dbReference type="PROSITE" id="PS51782">
    <property type="entry name" value="LYSM"/>
    <property type="match status" value="1"/>
</dbReference>
<dbReference type="Proteomes" id="UP001500459">
    <property type="component" value="Unassembled WGS sequence"/>
</dbReference>
<feature type="domain" description="LysM" evidence="2">
    <location>
        <begin position="448"/>
        <end position="492"/>
    </location>
</feature>
<comment type="caution">
    <text evidence="3">The sequence shown here is derived from an EMBL/GenBank/DDBJ whole genome shotgun (WGS) entry which is preliminary data.</text>
</comment>
<dbReference type="CDD" id="cd00118">
    <property type="entry name" value="LysM"/>
    <property type="match status" value="1"/>
</dbReference>
<feature type="compositionally biased region" description="Polar residues" evidence="1">
    <location>
        <begin position="74"/>
        <end position="85"/>
    </location>
</feature>
<feature type="compositionally biased region" description="Basic and acidic residues" evidence="1">
    <location>
        <begin position="271"/>
        <end position="287"/>
    </location>
</feature>
<dbReference type="SUPFAM" id="SSF51261">
    <property type="entry name" value="Duplicated hybrid motif"/>
    <property type="match status" value="2"/>
</dbReference>
<dbReference type="Pfam" id="PF01476">
    <property type="entry name" value="LysM"/>
    <property type="match status" value="1"/>
</dbReference>
<keyword evidence="4" id="KW-1185">Reference proteome</keyword>
<dbReference type="Gene3D" id="3.10.350.10">
    <property type="entry name" value="LysM domain"/>
    <property type="match status" value="1"/>
</dbReference>
<feature type="compositionally biased region" description="Low complexity" evidence="1">
    <location>
        <begin position="503"/>
        <end position="512"/>
    </location>
</feature>
<dbReference type="InterPro" id="IPR016047">
    <property type="entry name" value="M23ase_b-sheet_dom"/>
</dbReference>
<feature type="compositionally biased region" description="Polar residues" evidence="1">
    <location>
        <begin position="301"/>
        <end position="326"/>
    </location>
</feature>
<evidence type="ECO:0000313" key="3">
    <source>
        <dbReference type="EMBL" id="GAA4107032.1"/>
    </source>
</evidence>
<organism evidence="3 4">
    <name type="scientific">Aquimarina addita</name>
    <dbReference type="NCBI Taxonomy" id="870485"/>
    <lineage>
        <taxon>Bacteria</taxon>
        <taxon>Pseudomonadati</taxon>
        <taxon>Bacteroidota</taxon>
        <taxon>Flavobacteriia</taxon>
        <taxon>Flavobacteriales</taxon>
        <taxon>Flavobacteriaceae</taxon>
        <taxon>Aquimarina</taxon>
    </lineage>
</organism>
<dbReference type="PANTHER" id="PTHR21666:SF270">
    <property type="entry name" value="MUREIN HYDROLASE ACTIVATOR ENVC"/>
    <property type="match status" value="1"/>
</dbReference>
<feature type="compositionally biased region" description="Acidic residues" evidence="1">
    <location>
        <begin position="258"/>
        <end position="270"/>
    </location>
</feature>
<dbReference type="InterPro" id="IPR011055">
    <property type="entry name" value="Dup_hybrid_motif"/>
</dbReference>
<dbReference type="InterPro" id="IPR018392">
    <property type="entry name" value="LysM"/>
</dbReference>
<feature type="compositionally biased region" description="Polar residues" evidence="1">
    <location>
        <begin position="95"/>
        <end position="109"/>
    </location>
</feature>
<dbReference type="CDD" id="cd12797">
    <property type="entry name" value="M23_peptidase"/>
    <property type="match status" value="1"/>
</dbReference>
<protein>
    <recommendedName>
        <fullName evidence="2">LysM domain-containing protein</fullName>
    </recommendedName>
</protein>
<dbReference type="PANTHER" id="PTHR21666">
    <property type="entry name" value="PEPTIDASE-RELATED"/>
    <property type="match status" value="1"/>
</dbReference>
<sequence length="958" mass="105251">MFIALIVVAVVAVAVFAFNAPGIGGSPVSSPSDSPLPADDTIVSEIDEVLQDIQNEVPEIPEMRPQARPANIEPDQQGQVAPDTTDTAEDESVSEESVTQELNNNSTAANDAKEDGINDAYFAKEEYVNEGNEPGSPYEYEYGNNDKNYKANPEKLDGDVDHILNASLSVLDPRKEYVTKDIIKSKLEGNSYSAHQVVSFETYKKTPRYVKIENAPLEAEVYIVAKTTNLDEETVTITIQEKEELLVGKDAPLPVLEMPEEEENAEESTTENERYTQQESRMGHDSENQDSGGRSLGNGASGNFESPDQQQGTDRTTNDANTVSPSQSEGANTEEQEEETGQESESQDAEENEITEIKAVVEEGIAKKKIKLRPKSAEDLQRWKDLLAGKEEETATLAPATPQEIAQSTPQTPLSFGSDIPADTDSSFGALGNLSFPDSLGSVPALAQTYTVKSGDTLSTIASQNDVSIQELQTANGITNPNSLNVGQQLTIPNGGGSGSGGTSTPASASTTETLTPKTKLLWLKAHAFGGEEEHNEEFLNEDENKENENDSYFEISDCIILNWGSKLTCQERKRVLLMAKNLELADNNALEGANWIMSIMALESARTFDPSIQNDLGYTGLIQFGDAAASDLNTTTSLLKEMTVLEQLDYVEKYFERKKTKLKTLADMYLAVLYPNATGNGNNPNYVVFDATSSIRSSRRGYSQNPAFFFEDSDSASNATGKTYVWEVARKIQEFYDEGLGHKNKCDCNSSWHDPVDNPMLCLYSQGGGLKPWHGSFGEKIRDNTNKHTGMDLFAKPYTNVYACVKGKVVRSETNASLFGDLVVIEVIDVDTIKNRRKNPFTLKYANKTEIESQNFDHNGPFYLLYAHLAERKVQIGDEVDAGKIIGLSGTSGNNGVPFTTKNPHVHFEIMNIKRGGGLNNKCNPGVYLTYKDEDTMSQSEKDEQTMVRNTSEYHKQ</sequence>
<feature type="region of interest" description="Disordered" evidence="1">
    <location>
        <begin position="935"/>
        <end position="958"/>
    </location>
</feature>
<evidence type="ECO:0000256" key="1">
    <source>
        <dbReference type="SAM" id="MobiDB-lite"/>
    </source>
</evidence>
<reference evidence="4" key="1">
    <citation type="journal article" date="2019" name="Int. J. Syst. Evol. Microbiol.">
        <title>The Global Catalogue of Microorganisms (GCM) 10K type strain sequencing project: providing services to taxonomists for standard genome sequencing and annotation.</title>
        <authorList>
            <consortium name="The Broad Institute Genomics Platform"/>
            <consortium name="The Broad Institute Genome Sequencing Center for Infectious Disease"/>
            <person name="Wu L."/>
            <person name="Ma J."/>
        </authorList>
    </citation>
    <scope>NUCLEOTIDE SEQUENCE [LARGE SCALE GENOMIC DNA]</scope>
    <source>
        <strain evidence="4">JCM 17106</strain>
    </source>
</reference>
<feature type="region of interest" description="Disordered" evidence="1">
    <location>
        <begin position="480"/>
        <end position="512"/>
    </location>
</feature>
<dbReference type="InterPro" id="IPR036779">
    <property type="entry name" value="LysM_dom_sf"/>
</dbReference>
<dbReference type="SMART" id="SM00257">
    <property type="entry name" value="LysM"/>
    <property type="match status" value="1"/>
</dbReference>
<evidence type="ECO:0000259" key="2">
    <source>
        <dbReference type="PROSITE" id="PS51782"/>
    </source>
</evidence>
<accession>A0ABP7X895</accession>
<feature type="compositionally biased region" description="Acidic residues" evidence="1">
    <location>
        <begin position="332"/>
        <end position="353"/>
    </location>
</feature>
<dbReference type="InterPro" id="IPR050570">
    <property type="entry name" value="Cell_wall_metabolism_enzyme"/>
</dbReference>
<dbReference type="Gene3D" id="2.70.70.10">
    <property type="entry name" value="Glucose Permease (Domain IIA)"/>
    <property type="match status" value="1"/>
</dbReference>
<gene>
    <name evidence="3" type="ORF">GCM10022393_01920</name>
</gene>
<name>A0ABP7X895_9FLAO</name>
<evidence type="ECO:0000313" key="4">
    <source>
        <dbReference type="Proteomes" id="UP001500459"/>
    </source>
</evidence>